<sequence>MSSLLSFVGWAVLPNYATSFLQNVYYGITIRAGDPKPQPGSPRYARHRRRIFIAVVTAYLLYTLFEAFHRVQAQGDFYQVLGVSPLADERFIKSRFRRLAAQHHPDKVGSGDGVSDDYFVFLKMAQETLVDPAKRFAYDRFGPSMLNWGEKKTAHAFLVAGLQKSIPGYVGGFLTILVLNFVWWSEWGRYWRFFTFAALFTLELALTTHPGAVFIPSFYIPPGLRELVGISPNAPGFYLLPFQVMALAQRASVTLHIFISQVTPPDVCKGSAPGERLHPQTLQKLGQIMQLSRTTDGEATRLLRLGFAPFQGDRESVATLRKGMKEGLVLSSVRASPGVQQAVNEVMERKRQEKKVE</sequence>
<evidence type="ECO:0000259" key="3">
    <source>
        <dbReference type="PROSITE" id="PS50076"/>
    </source>
</evidence>
<feature type="transmembrane region" description="Helical" evidence="2">
    <location>
        <begin position="190"/>
        <end position="215"/>
    </location>
</feature>
<dbReference type="InterPro" id="IPR051948">
    <property type="entry name" value="Hsp70_co-chaperone_J-domain"/>
</dbReference>
<dbReference type="RefSeq" id="XP_040753567.1">
    <property type="nucleotide sequence ID" value="XM_040900745.1"/>
</dbReference>
<dbReference type="PRINTS" id="PR00625">
    <property type="entry name" value="JDOMAIN"/>
</dbReference>
<protein>
    <recommendedName>
        <fullName evidence="3">J domain-containing protein</fullName>
    </recommendedName>
</protein>
<dbReference type="AlphaFoldDB" id="A0A2T5M0X0"/>
<accession>A0A2T5M0X0</accession>
<feature type="transmembrane region" description="Helical" evidence="2">
    <location>
        <begin position="166"/>
        <end position="184"/>
    </location>
</feature>
<keyword evidence="2" id="KW-0812">Transmembrane</keyword>
<feature type="domain" description="J" evidence="3">
    <location>
        <begin position="76"/>
        <end position="142"/>
    </location>
</feature>
<dbReference type="CDD" id="cd06257">
    <property type="entry name" value="DnaJ"/>
    <property type="match status" value="1"/>
</dbReference>
<dbReference type="GO" id="GO:0005783">
    <property type="term" value="C:endoplasmic reticulum"/>
    <property type="evidence" value="ECO:0007669"/>
    <property type="project" value="TreeGrafter"/>
</dbReference>
<proteinExistence type="predicted"/>
<dbReference type="OrthoDB" id="436519at2759"/>
<dbReference type="SUPFAM" id="SSF46565">
    <property type="entry name" value="Chaperone J-domain"/>
    <property type="match status" value="1"/>
</dbReference>
<keyword evidence="2" id="KW-0472">Membrane</keyword>
<dbReference type="InterPro" id="IPR036869">
    <property type="entry name" value="J_dom_sf"/>
</dbReference>
<dbReference type="EMBL" id="MSFN02000003">
    <property type="protein sequence ID" value="PTU22175.1"/>
    <property type="molecule type" value="Genomic_DNA"/>
</dbReference>
<evidence type="ECO:0000256" key="2">
    <source>
        <dbReference type="SAM" id="Phobius"/>
    </source>
</evidence>
<dbReference type="Gene3D" id="1.10.287.110">
    <property type="entry name" value="DnaJ domain"/>
    <property type="match status" value="1"/>
</dbReference>
<organism evidence="4 5">
    <name type="scientific">Aspergillus ochraceoroseus IBT 24754</name>
    <dbReference type="NCBI Taxonomy" id="1392256"/>
    <lineage>
        <taxon>Eukaryota</taxon>
        <taxon>Fungi</taxon>
        <taxon>Dikarya</taxon>
        <taxon>Ascomycota</taxon>
        <taxon>Pezizomycotina</taxon>
        <taxon>Eurotiomycetes</taxon>
        <taxon>Eurotiomycetidae</taxon>
        <taxon>Eurotiales</taxon>
        <taxon>Aspergillaceae</taxon>
        <taxon>Aspergillus</taxon>
        <taxon>Aspergillus subgen. Nidulantes</taxon>
    </lineage>
</organism>
<dbReference type="GO" id="GO:0051787">
    <property type="term" value="F:misfolded protein binding"/>
    <property type="evidence" value="ECO:0007669"/>
    <property type="project" value="TreeGrafter"/>
</dbReference>
<dbReference type="InterPro" id="IPR001623">
    <property type="entry name" value="DnaJ_domain"/>
</dbReference>
<dbReference type="SMART" id="SM00271">
    <property type="entry name" value="DnaJ"/>
    <property type="match status" value="1"/>
</dbReference>
<dbReference type="GeneID" id="63817629"/>
<dbReference type="PANTHER" id="PTHR44360">
    <property type="entry name" value="DNAJ HOMOLOG SUBFAMILY B MEMBER 9"/>
    <property type="match status" value="1"/>
</dbReference>
<keyword evidence="1" id="KW-0143">Chaperone</keyword>
<gene>
    <name evidence="4" type="ORF">P175DRAFT_0557101</name>
</gene>
<dbReference type="Pfam" id="PF00226">
    <property type="entry name" value="DnaJ"/>
    <property type="match status" value="1"/>
</dbReference>
<comment type="caution">
    <text evidence="4">The sequence shown here is derived from an EMBL/GenBank/DDBJ whole genome shotgun (WGS) entry which is preliminary data.</text>
</comment>
<dbReference type="Proteomes" id="UP000244073">
    <property type="component" value="Unassembled WGS sequence"/>
</dbReference>
<dbReference type="PANTHER" id="PTHR44360:SF1">
    <property type="entry name" value="DNAJ HOMOLOG SUBFAMILY B MEMBER 9"/>
    <property type="match status" value="1"/>
</dbReference>
<name>A0A2T5M0X0_9EURO</name>
<dbReference type="PROSITE" id="PS50076">
    <property type="entry name" value="DNAJ_2"/>
    <property type="match status" value="1"/>
</dbReference>
<evidence type="ECO:0000313" key="4">
    <source>
        <dbReference type="EMBL" id="PTU22175.1"/>
    </source>
</evidence>
<dbReference type="GO" id="GO:0051087">
    <property type="term" value="F:protein-folding chaperone binding"/>
    <property type="evidence" value="ECO:0007669"/>
    <property type="project" value="TreeGrafter"/>
</dbReference>
<reference evidence="4 5" key="1">
    <citation type="journal article" date="2018" name="Proc. Natl. Acad. Sci. U.S.A.">
        <title>Linking secondary metabolites to gene clusters through genome sequencing of six diverse Aspergillus species.</title>
        <authorList>
            <person name="Kaerboelling I."/>
            <person name="Vesth T.C."/>
            <person name="Frisvad J.C."/>
            <person name="Nybo J.L."/>
            <person name="Theobald S."/>
            <person name="Kuo A."/>
            <person name="Bowyer P."/>
            <person name="Matsuda Y."/>
            <person name="Mondo S."/>
            <person name="Lyhne E.K."/>
            <person name="Kogle M.E."/>
            <person name="Clum A."/>
            <person name="Lipzen A."/>
            <person name="Salamov A."/>
            <person name="Ngan C.Y."/>
            <person name="Daum C."/>
            <person name="Chiniquy J."/>
            <person name="Barry K."/>
            <person name="LaButti K."/>
            <person name="Haridas S."/>
            <person name="Simmons B.A."/>
            <person name="Magnuson J.K."/>
            <person name="Mortensen U.H."/>
            <person name="Larsen T.O."/>
            <person name="Grigoriev I.V."/>
            <person name="Baker S.E."/>
            <person name="Andersen M.R."/>
        </authorList>
    </citation>
    <scope>NUCLEOTIDE SEQUENCE [LARGE SCALE GENOMIC DNA]</scope>
    <source>
        <strain evidence="4 5">IBT 24754</strain>
    </source>
</reference>
<dbReference type="VEuPathDB" id="FungiDB:P175DRAFT_0557101"/>
<feature type="transmembrane region" description="Helical" evidence="2">
    <location>
        <begin position="51"/>
        <end position="68"/>
    </location>
</feature>
<keyword evidence="2" id="KW-1133">Transmembrane helix</keyword>
<evidence type="ECO:0000256" key="1">
    <source>
        <dbReference type="ARBA" id="ARBA00023186"/>
    </source>
</evidence>
<evidence type="ECO:0000313" key="5">
    <source>
        <dbReference type="Proteomes" id="UP000244073"/>
    </source>
</evidence>
<dbReference type="GO" id="GO:0036503">
    <property type="term" value="P:ERAD pathway"/>
    <property type="evidence" value="ECO:0007669"/>
    <property type="project" value="TreeGrafter"/>
</dbReference>